<proteinExistence type="predicted"/>
<name>A0A9Q0MUT3_9DIPT</name>
<dbReference type="EMBL" id="WJQU01000003">
    <property type="protein sequence ID" value="KAJ6638422.1"/>
    <property type="molecule type" value="Genomic_DNA"/>
</dbReference>
<sequence length="222" mass="24174">MGAAEWTGYSGTTPSYSPFSSLQSTPSSYGYDNSSIPEHHSNFHIPTVISDIQPLCSTDYHHSGLNSSHSTALIPTHQASSNSSNLQAKSSDLVDTSYTYNNWSNGYNNYQYGSCTPQPQYAPHAGPTTMVLYPHVYSTVNHQNQIHLHLHGSDKLEQYLGSENSLTISSARGGIEIGIGTTDESEIILENGGNRGHNDHLDEEVNRVDSVGGDPGSVWRPY</sequence>
<dbReference type="OrthoDB" id="10029800at2759"/>
<protein>
    <submittedName>
        <fullName evidence="1">Protein lozenge</fullName>
    </submittedName>
</protein>
<dbReference type="Proteomes" id="UP001151699">
    <property type="component" value="Chromosome X"/>
</dbReference>
<dbReference type="AlphaFoldDB" id="A0A9Q0MUT3"/>
<organism evidence="1 2">
    <name type="scientific">Pseudolycoriella hygida</name>
    <dbReference type="NCBI Taxonomy" id="35572"/>
    <lineage>
        <taxon>Eukaryota</taxon>
        <taxon>Metazoa</taxon>
        <taxon>Ecdysozoa</taxon>
        <taxon>Arthropoda</taxon>
        <taxon>Hexapoda</taxon>
        <taxon>Insecta</taxon>
        <taxon>Pterygota</taxon>
        <taxon>Neoptera</taxon>
        <taxon>Endopterygota</taxon>
        <taxon>Diptera</taxon>
        <taxon>Nematocera</taxon>
        <taxon>Sciaroidea</taxon>
        <taxon>Sciaridae</taxon>
        <taxon>Pseudolycoriella</taxon>
    </lineage>
</organism>
<keyword evidence="2" id="KW-1185">Reference proteome</keyword>
<evidence type="ECO:0000313" key="2">
    <source>
        <dbReference type="Proteomes" id="UP001151699"/>
    </source>
</evidence>
<gene>
    <name evidence="1" type="primary">lz_0</name>
    <name evidence="1" type="ORF">Bhyg_11157</name>
</gene>
<reference evidence="1" key="1">
    <citation type="submission" date="2022-07" db="EMBL/GenBank/DDBJ databases">
        <authorList>
            <person name="Trinca V."/>
            <person name="Uliana J.V.C."/>
            <person name="Torres T.T."/>
            <person name="Ward R.J."/>
            <person name="Monesi N."/>
        </authorList>
    </citation>
    <scope>NUCLEOTIDE SEQUENCE</scope>
    <source>
        <strain evidence="1">HSMRA1968</strain>
        <tissue evidence="1">Whole embryos</tissue>
    </source>
</reference>
<evidence type="ECO:0000313" key="1">
    <source>
        <dbReference type="EMBL" id="KAJ6638422.1"/>
    </source>
</evidence>
<comment type="caution">
    <text evidence="1">The sequence shown here is derived from an EMBL/GenBank/DDBJ whole genome shotgun (WGS) entry which is preliminary data.</text>
</comment>
<accession>A0A9Q0MUT3</accession>